<dbReference type="GO" id="GO:0006508">
    <property type="term" value="P:proteolysis"/>
    <property type="evidence" value="ECO:0007669"/>
    <property type="project" value="InterPro"/>
</dbReference>
<dbReference type="Gene3D" id="3.40.710.10">
    <property type="entry name" value="DD-peptidase/beta-lactamase superfamily"/>
    <property type="match status" value="1"/>
</dbReference>
<name>A0A6I4NWB7_9MICO</name>
<protein>
    <recommendedName>
        <fullName evidence="1">Peptidase S11 D-alanyl-D-alanine carboxypeptidase A N-terminal domain-containing protein</fullName>
    </recommendedName>
</protein>
<dbReference type="GO" id="GO:0009002">
    <property type="term" value="F:serine-type D-Ala-D-Ala carboxypeptidase activity"/>
    <property type="evidence" value="ECO:0007669"/>
    <property type="project" value="InterPro"/>
</dbReference>
<evidence type="ECO:0000259" key="1">
    <source>
        <dbReference type="Pfam" id="PF00768"/>
    </source>
</evidence>
<dbReference type="Proteomes" id="UP000438182">
    <property type="component" value="Unassembled WGS sequence"/>
</dbReference>
<keyword evidence="3" id="KW-1185">Reference proteome</keyword>
<evidence type="ECO:0000313" key="3">
    <source>
        <dbReference type="Proteomes" id="UP000438182"/>
    </source>
</evidence>
<organism evidence="2 3">
    <name type="scientific">Agromyces seonyuensis</name>
    <dbReference type="NCBI Taxonomy" id="2662446"/>
    <lineage>
        <taxon>Bacteria</taxon>
        <taxon>Bacillati</taxon>
        <taxon>Actinomycetota</taxon>
        <taxon>Actinomycetes</taxon>
        <taxon>Micrococcales</taxon>
        <taxon>Microbacteriaceae</taxon>
        <taxon>Agromyces</taxon>
    </lineage>
</organism>
<feature type="domain" description="Peptidase S11 D-alanyl-D-alanine carboxypeptidase A N-terminal" evidence="1">
    <location>
        <begin position="59"/>
        <end position="221"/>
    </location>
</feature>
<dbReference type="Pfam" id="PF00768">
    <property type="entry name" value="Peptidase_S11"/>
    <property type="match status" value="1"/>
</dbReference>
<dbReference type="EMBL" id="WSTA01000005">
    <property type="protein sequence ID" value="MWB97382.1"/>
    <property type="molecule type" value="Genomic_DNA"/>
</dbReference>
<reference evidence="2 3" key="1">
    <citation type="submission" date="2019-12" db="EMBL/GenBank/DDBJ databases">
        <authorList>
            <person name="Kim Y.S."/>
        </authorList>
    </citation>
    <scope>NUCLEOTIDE SEQUENCE [LARGE SCALE GENOMIC DNA]</scope>
    <source>
        <strain evidence="2 3">MMS17-SY077</strain>
    </source>
</reference>
<dbReference type="InterPro" id="IPR012338">
    <property type="entry name" value="Beta-lactam/transpept-like"/>
</dbReference>
<gene>
    <name evidence="2" type="ORF">GB864_02250</name>
</gene>
<dbReference type="SUPFAM" id="SSF56601">
    <property type="entry name" value="beta-lactamase/transpeptidase-like"/>
    <property type="match status" value="1"/>
</dbReference>
<sequence length="415" mass="42532">MSPSPARAVGVIAGALVILGIGVYGPATLLGPLPAVAVEPAGAPAAVETTELPLPEVGQTAVALVADGDGEVITATEGAEPQAIGAVAKLVTVLVVLDGQPLPTDGAGGATLTVSPQDYTDYYDLEQAGARVVPVDPSEQWSQRDVVRAILLGSSNNHAMMLAKWAYGTIDGYTSAADLWLADHGFESLRVDDATGLSEDNVGTAAEVARLGAMLVANPTLQEILDRGATITVGEHRVPDNVNHLGEAGVRALSRSYTNTGWLSFVFAVDLSAEGGDGGRAVAASLGMPDYDTLDPAMTALADAMRASAAPLAVIPEGGVFATAVSAWGDESNLIATNPQTIPAFASAPGEPVVDVPEEFSTAGRGDRVGTVSVPLEDGELTSPLALEQAIREPGVFWRLLHPIQMIGAMFAENA</sequence>
<evidence type="ECO:0000313" key="2">
    <source>
        <dbReference type="EMBL" id="MWB97382.1"/>
    </source>
</evidence>
<dbReference type="InterPro" id="IPR001967">
    <property type="entry name" value="Peptidase_S11_N"/>
</dbReference>
<dbReference type="RefSeq" id="WP_160422725.1">
    <property type="nucleotide sequence ID" value="NZ_WSTA01000005.1"/>
</dbReference>
<dbReference type="AlphaFoldDB" id="A0A6I4NWB7"/>
<accession>A0A6I4NWB7</accession>
<proteinExistence type="predicted"/>
<comment type="caution">
    <text evidence="2">The sequence shown here is derived from an EMBL/GenBank/DDBJ whole genome shotgun (WGS) entry which is preliminary data.</text>
</comment>